<dbReference type="EMBL" id="CAEY01000795">
    <property type="status" value="NOT_ANNOTATED_CDS"/>
    <property type="molecule type" value="Genomic_DNA"/>
</dbReference>
<evidence type="ECO:0000256" key="1">
    <source>
        <dbReference type="SAM" id="MobiDB-lite"/>
    </source>
</evidence>
<sequence length="24" mass="2703">MELPPKTQSDVPNQSSFLTSLNIR</sequence>
<evidence type="ECO:0000313" key="3">
    <source>
        <dbReference type="Proteomes" id="UP000015104"/>
    </source>
</evidence>
<name>T1JVP1_TETUR</name>
<reference evidence="2" key="2">
    <citation type="submission" date="2015-06" db="UniProtKB">
        <authorList>
            <consortium name="EnsemblMetazoa"/>
        </authorList>
    </citation>
    <scope>IDENTIFICATION</scope>
</reference>
<dbReference type="EnsemblMetazoa" id="tetur02g05300.1">
    <property type="protein sequence ID" value="tetur02g05300.1"/>
    <property type="gene ID" value="tetur02g05300"/>
</dbReference>
<evidence type="ECO:0000313" key="2">
    <source>
        <dbReference type="EnsemblMetazoa" id="tetur02g05300.1"/>
    </source>
</evidence>
<dbReference type="Proteomes" id="UP000015104">
    <property type="component" value="Unassembled WGS sequence"/>
</dbReference>
<accession>T1JVP1</accession>
<dbReference type="HOGENOM" id="CLU_3421514_0_0_1"/>
<proteinExistence type="predicted"/>
<organism evidence="2 3">
    <name type="scientific">Tetranychus urticae</name>
    <name type="common">Two-spotted spider mite</name>
    <dbReference type="NCBI Taxonomy" id="32264"/>
    <lineage>
        <taxon>Eukaryota</taxon>
        <taxon>Metazoa</taxon>
        <taxon>Ecdysozoa</taxon>
        <taxon>Arthropoda</taxon>
        <taxon>Chelicerata</taxon>
        <taxon>Arachnida</taxon>
        <taxon>Acari</taxon>
        <taxon>Acariformes</taxon>
        <taxon>Trombidiformes</taxon>
        <taxon>Prostigmata</taxon>
        <taxon>Eleutherengona</taxon>
        <taxon>Raphignathae</taxon>
        <taxon>Tetranychoidea</taxon>
        <taxon>Tetranychidae</taxon>
        <taxon>Tetranychus</taxon>
    </lineage>
</organism>
<dbReference type="AlphaFoldDB" id="T1JVP1"/>
<reference evidence="3" key="1">
    <citation type="submission" date="2011-08" db="EMBL/GenBank/DDBJ databases">
        <authorList>
            <person name="Rombauts S."/>
        </authorList>
    </citation>
    <scope>NUCLEOTIDE SEQUENCE</scope>
    <source>
        <strain evidence="3">London</strain>
    </source>
</reference>
<feature type="region of interest" description="Disordered" evidence="1">
    <location>
        <begin position="1"/>
        <end position="24"/>
    </location>
</feature>
<protein>
    <submittedName>
        <fullName evidence="2">Uncharacterized protein</fullName>
    </submittedName>
</protein>
<keyword evidence="3" id="KW-1185">Reference proteome</keyword>